<dbReference type="AlphaFoldDB" id="A0A383DBM0"/>
<sequence>MSDDSRFMTQAQAGVADVDVGLREYMLRVYNYMASGVALTGIVSAFVSQSPQLIQAIFGGPLKWVFFLGILGLGFMAPRIIMSKSMIAAQSAFWVYAGMFGALMAPYFIV</sequence>
<evidence type="ECO:0000256" key="5">
    <source>
        <dbReference type="SAM" id="Phobius"/>
    </source>
</evidence>
<comment type="subcellular location">
    <subcellularLocation>
        <location evidence="1">Membrane</location>
        <topology evidence="1">Multi-pass membrane protein</topology>
    </subcellularLocation>
</comment>
<feature type="transmembrane region" description="Helical" evidence="5">
    <location>
        <begin position="87"/>
        <end position="109"/>
    </location>
</feature>
<name>A0A383DBM0_9ZZZZ</name>
<dbReference type="Pfam" id="PF01027">
    <property type="entry name" value="Bax1-I"/>
    <property type="match status" value="1"/>
</dbReference>
<evidence type="ECO:0000313" key="6">
    <source>
        <dbReference type="EMBL" id="SVE41744.1"/>
    </source>
</evidence>
<dbReference type="EMBL" id="UINC01215848">
    <property type="protein sequence ID" value="SVE41744.1"/>
    <property type="molecule type" value="Genomic_DNA"/>
</dbReference>
<evidence type="ECO:0008006" key="7">
    <source>
        <dbReference type="Google" id="ProtNLM"/>
    </source>
</evidence>
<evidence type="ECO:0000256" key="2">
    <source>
        <dbReference type="ARBA" id="ARBA00022692"/>
    </source>
</evidence>
<proteinExistence type="predicted"/>
<feature type="transmembrane region" description="Helical" evidence="5">
    <location>
        <begin position="53"/>
        <end position="75"/>
    </location>
</feature>
<gene>
    <name evidence="6" type="ORF">METZ01_LOCUS494598</name>
</gene>
<reference evidence="6" key="1">
    <citation type="submission" date="2018-05" db="EMBL/GenBank/DDBJ databases">
        <authorList>
            <person name="Lanie J.A."/>
            <person name="Ng W.-L."/>
            <person name="Kazmierczak K.M."/>
            <person name="Andrzejewski T.M."/>
            <person name="Davidsen T.M."/>
            <person name="Wayne K.J."/>
            <person name="Tettelin H."/>
            <person name="Glass J.I."/>
            <person name="Rusch D."/>
            <person name="Podicherti R."/>
            <person name="Tsui H.-C.T."/>
            <person name="Winkler M.E."/>
        </authorList>
    </citation>
    <scope>NUCLEOTIDE SEQUENCE</scope>
</reference>
<keyword evidence="2 5" id="KW-0812">Transmembrane</keyword>
<evidence type="ECO:0000256" key="3">
    <source>
        <dbReference type="ARBA" id="ARBA00022989"/>
    </source>
</evidence>
<dbReference type="GO" id="GO:0016020">
    <property type="term" value="C:membrane"/>
    <property type="evidence" value="ECO:0007669"/>
    <property type="project" value="UniProtKB-SubCell"/>
</dbReference>
<keyword evidence="3 5" id="KW-1133">Transmembrane helix</keyword>
<dbReference type="InterPro" id="IPR006214">
    <property type="entry name" value="Bax_inhibitor_1-related"/>
</dbReference>
<keyword evidence="4 5" id="KW-0472">Membrane</keyword>
<evidence type="ECO:0000256" key="4">
    <source>
        <dbReference type="ARBA" id="ARBA00023136"/>
    </source>
</evidence>
<protein>
    <recommendedName>
        <fullName evidence="7">BAX inhibitor (BI)-1/YccA family protein</fullName>
    </recommendedName>
</protein>
<organism evidence="6">
    <name type="scientific">marine metagenome</name>
    <dbReference type="NCBI Taxonomy" id="408172"/>
    <lineage>
        <taxon>unclassified sequences</taxon>
        <taxon>metagenomes</taxon>
        <taxon>ecological metagenomes</taxon>
    </lineage>
</organism>
<feature type="non-terminal residue" evidence="6">
    <location>
        <position position="110"/>
    </location>
</feature>
<evidence type="ECO:0000256" key="1">
    <source>
        <dbReference type="ARBA" id="ARBA00004141"/>
    </source>
</evidence>
<accession>A0A383DBM0</accession>
<feature type="transmembrane region" description="Helical" evidence="5">
    <location>
        <begin position="29"/>
        <end position="47"/>
    </location>
</feature>